<accession>A0A7S0LFJ5</accession>
<feature type="transmembrane region" description="Helical" evidence="1">
    <location>
        <begin position="121"/>
        <end position="142"/>
    </location>
</feature>
<reference evidence="2" key="1">
    <citation type="submission" date="2021-01" db="EMBL/GenBank/DDBJ databases">
        <authorList>
            <person name="Corre E."/>
            <person name="Pelletier E."/>
            <person name="Niang G."/>
            <person name="Scheremetjew M."/>
            <person name="Finn R."/>
            <person name="Kale V."/>
            <person name="Holt S."/>
            <person name="Cochrane G."/>
            <person name="Meng A."/>
            <person name="Brown T."/>
            <person name="Cohen L."/>
        </authorList>
    </citation>
    <scope>NUCLEOTIDE SEQUENCE</scope>
    <source>
        <strain evidence="2">PLY182g</strain>
    </source>
</reference>
<dbReference type="EMBL" id="HBEY01027297">
    <property type="protein sequence ID" value="CAD8609540.1"/>
    <property type="molecule type" value="Transcribed_RNA"/>
</dbReference>
<dbReference type="AlphaFoldDB" id="A0A7S0LFJ5"/>
<sequence>MVDEKTLPIAFDPDAPPNAPICFVHTHLLIWRCFPASFEKLTFELDEQQCIARVLHRSGITGIYCPREIRDATPILKRQPFFCWARLVRDGGISFLFALLFHLVPSIIWGAENSLGSPWNHALMGVVWFGGWPLWFVLAQLLRPWGIAFSPGCTDCTGCESVFVPFASYAHAQQVQVWWASAMRDGKATTRPPVRTRCCNTLMAIGLLIWAALIANAIYTGVQVLECVDRGCCADDKSTLDSCVATGYPNRIVD</sequence>
<evidence type="ECO:0000313" key="2">
    <source>
        <dbReference type="EMBL" id="CAD8609540.1"/>
    </source>
</evidence>
<keyword evidence="1" id="KW-1133">Transmembrane helix</keyword>
<protein>
    <submittedName>
        <fullName evidence="2">Uncharacterized protein</fullName>
    </submittedName>
</protein>
<feature type="transmembrane region" description="Helical" evidence="1">
    <location>
        <begin position="87"/>
        <end position="109"/>
    </location>
</feature>
<evidence type="ECO:0000256" key="1">
    <source>
        <dbReference type="SAM" id="Phobius"/>
    </source>
</evidence>
<gene>
    <name evidence="2" type="ORF">CPEL01642_LOCUS12918</name>
</gene>
<name>A0A7S0LFJ5_9EUKA</name>
<feature type="transmembrane region" description="Helical" evidence="1">
    <location>
        <begin position="201"/>
        <end position="222"/>
    </location>
</feature>
<keyword evidence="1" id="KW-0812">Transmembrane</keyword>
<proteinExistence type="predicted"/>
<keyword evidence="1" id="KW-0472">Membrane</keyword>
<organism evidence="2">
    <name type="scientific">Coccolithus braarudii</name>
    <dbReference type="NCBI Taxonomy" id="221442"/>
    <lineage>
        <taxon>Eukaryota</taxon>
        <taxon>Haptista</taxon>
        <taxon>Haptophyta</taxon>
        <taxon>Prymnesiophyceae</taxon>
        <taxon>Coccolithales</taxon>
        <taxon>Coccolithaceae</taxon>
        <taxon>Coccolithus</taxon>
    </lineage>
</organism>